<evidence type="ECO:0000313" key="2">
    <source>
        <dbReference type="EMBL" id="OSS43987.1"/>
    </source>
</evidence>
<name>A0A1Y2LLA4_EPING</name>
<protein>
    <submittedName>
        <fullName evidence="2">Uncharacterized protein</fullName>
    </submittedName>
</protein>
<feature type="compositionally biased region" description="Basic and acidic residues" evidence="1">
    <location>
        <begin position="106"/>
        <end position="115"/>
    </location>
</feature>
<organism evidence="2 3">
    <name type="scientific">Epicoccum nigrum</name>
    <name type="common">Soil fungus</name>
    <name type="synonym">Epicoccum purpurascens</name>
    <dbReference type="NCBI Taxonomy" id="105696"/>
    <lineage>
        <taxon>Eukaryota</taxon>
        <taxon>Fungi</taxon>
        <taxon>Dikarya</taxon>
        <taxon>Ascomycota</taxon>
        <taxon>Pezizomycotina</taxon>
        <taxon>Dothideomycetes</taxon>
        <taxon>Pleosporomycetidae</taxon>
        <taxon>Pleosporales</taxon>
        <taxon>Pleosporineae</taxon>
        <taxon>Didymellaceae</taxon>
        <taxon>Epicoccum</taxon>
    </lineage>
</organism>
<sequence>MSERKTYQYVLTADECRLFNHLRELEDEFKEEYPLIYDGSDSRLHKKLTLVLEVEGRRIGSVELDGSHLVKDCASASVQIVQRLLTTEEIVDSEESDADDYISKSLRSESSEEIRTAATKGAPRPVARDGSSTRDITEVPSYVKKPVPSSTNNMAGTNLAIAGPDPTTSGDARNSPISEVADRIGLRLTTSLKAMWKHWTNYREILPLTATSQASLNKLYRKLVTLYVLAYHKGESGLCYALLLRFQSTNFSDRDDLPELTTAVLAFEFLPESDPLCKWIATLFAFLWQTRLYESREEVLKMFNQVNSDAFCKFIFAVAWVRDPHTKGHNTAVLDQWCEVHNHENGSAEEASCKMVRNRLKEHLESIREQEAKDEYKESKRLVNDYEKAHGGHHLGKPAVQGTPISSKKKDSKSSAGPRKRKRG</sequence>
<keyword evidence="3" id="KW-1185">Reference proteome</keyword>
<evidence type="ECO:0000313" key="3">
    <source>
        <dbReference type="Proteomes" id="UP000193240"/>
    </source>
</evidence>
<proteinExistence type="predicted"/>
<dbReference type="InParanoid" id="A0A1Y2LLA4"/>
<gene>
    <name evidence="2" type="ORF">B5807_11387</name>
</gene>
<reference evidence="2 3" key="1">
    <citation type="journal article" date="2017" name="Genome Announc.">
        <title>Genome sequence of the saprophytic ascomycete Epicoccum nigrum ICMP 19927 strain isolated from New Zealand.</title>
        <authorList>
            <person name="Fokin M."/>
            <person name="Fleetwood D."/>
            <person name="Weir B.S."/>
            <person name="Villas-Boas S.G."/>
        </authorList>
    </citation>
    <scope>NUCLEOTIDE SEQUENCE [LARGE SCALE GENOMIC DNA]</scope>
    <source>
        <strain evidence="2 3">ICMP 19927</strain>
    </source>
</reference>
<dbReference type="AlphaFoldDB" id="A0A1Y2LLA4"/>
<feature type="region of interest" description="Disordered" evidence="1">
    <location>
        <begin position="370"/>
        <end position="424"/>
    </location>
</feature>
<feature type="region of interest" description="Disordered" evidence="1">
    <location>
        <begin position="96"/>
        <end position="137"/>
    </location>
</feature>
<dbReference type="Proteomes" id="UP000193240">
    <property type="component" value="Unassembled WGS sequence"/>
</dbReference>
<dbReference type="EMBL" id="KZ107860">
    <property type="protein sequence ID" value="OSS43987.1"/>
    <property type="molecule type" value="Genomic_DNA"/>
</dbReference>
<evidence type="ECO:0000256" key="1">
    <source>
        <dbReference type="SAM" id="MobiDB-lite"/>
    </source>
</evidence>
<feature type="compositionally biased region" description="Basic and acidic residues" evidence="1">
    <location>
        <begin position="370"/>
        <end position="390"/>
    </location>
</feature>
<accession>A0A1Y2LLA4</accession>